<name>A0AAV2HX86_LYMST</name>
<feature type="domain" description="Aspartyl/asparaginy/proline hydroxylase" evidence="2">
    <location>
        <begin position="8"/>
        <end position="45"/>
    </location>
</feature>
<sequence>MISSILPSRTWKEGEFIIFDDSFEHEVWHEGSELRLVLIVDFWHPELTEQQRRRLSSI</sequence>
<evidence type="ECO:0000313" key="4">
    <source>
        <dbReference type="Proteomes" id="UP001497497"/>
    </source>
</evidence>
<dbReference type="Gene3D" id="2.60.120.330">
    <property type="entry name" value="B-lactam Antibiotic, Isopenicillin N Synthase, Chain"/>
    <property type="match status" value="1"/>
</dbReference>
<dbReference type="AlphaFoldDB" id="A0AAV2HX86"/>
<evidence type="ECO:0000259" key="2">
    <source>
        <dbReference type="Pfam" id="PF05118"/>
    </source>
</evidence>
<reference evidence="3 4" key="1">
    <citation type="submission" date="2024-04" db="EMBL/GenBank/DDBJ databases">
        <authorList>
            <consortium name="Genoscope - CEA"/>
            <person name="William W."/>
        </authorList>
    </citation>
    <scope>NUCLEOTIDE SEQUENCE [LARGE SCALE GENOMIC DNA]</scope>
</reference>
<dbReference type="InterPro" id="IPR039038">
    <property type="entry name" value="ASPH"/>
</dbReference>
<comment type="similarity">
    <text evidence="1">Belongs to the aspartyl/asparaginyl beta-hydroxylase family.</text>
</comment>
<dbReference type="GO" id="GO:0005783">
    <property type="term" value="C:endoplasmic reticulum"/>
    <property type="evidence" value="ECO:0007669"/>
    <property type="project" value="TreeGrafter"/>
</dbReference>
<dbReference type="Proteomes" id="UP001497497">
    <property type="component" value="Unassembled WGS sequence"/>
</dbReference>
<evidence type="ECO:0000313" key="3">
    <source>
        <dbReference type="EMBL" id="CAL1538736.1"/>
    </source>
</evidence>
<comment type="caution">
    <text evidence="3">The sequence shown here is derived from an EMBL/GenBank/DDBJ whole genome shotgun (WGS) entry which is preliminary data.</text>
</comment>
<gene>
    <name evidence="3" type="ORF">GSLYS_00012557001</name>
</gene>
<dbReference type="GO" id="GO:0062101">
    <property type="term" value="F:peptidyl-aspartic acid 3-dioxygenase activity"/>
    <property type="evidence" value="ECO:0007669"/>
    <property type="project" value="InterPro"/>
</dbReference>
<accession>A0AAV2HX86</accession>
<proteinExistence type="inferred from homology"/>
<dbReference type="InterPro" id="IPR007803">
    <property type="entry name" value="Asp/Arg/Pro-Hydrxlase"/>
</dbReference>
<protein>
    <recommendedName>
        <fullName evidence="2">Aspartyl/asparaginy/proline hydroxylase domain-containing protein</fullName>
    </recommendedName>
</protein>
<organism evidence="3 4">
    <name type="scientific">Lymnaea stagnalis</name>
    <name type="common">Great pond snail</name>
    <name type="synonym">Helix stagnalis</name>
    <dbReference type="NCBI Taxonomy" id="6523"/>
    <lineage>
        <taxon>Eukaryota</taxon>
        <taxon>Metazoa</taxon>
        <taxon>Spiralia</taxon>
        <taxon>Lophotrochozoa</taxon>
        <taxon>Mollusca</taxon>
        <taxon>Gastropoda</taxon>
        <taxon>Heterobranchia</taxon>
        <taxon>Euthyneura</taxon>
        <taxon>Panpulmonata</taxon>
        <taxon>Hygrophila</taxon>
        <taxon>Lymnaeoidea</taxon>
        <taxon>Lymnaeidae</taxon>
        <taxon>Lymnaea</taxon>
    </lineage>
</organism>
<dbReference type="EMBL" id="CAXITT010000310">
    <property type="protein sequence ID" value="CAL1538736.1"/>
    <property type="molecule type" value="Genomic_DNA"/>
</dbReference>
<dbReference type="PANTHER" id="PTHR12366:SF29">
    <property type="entry name" value="ASPARTYL BETA-HYDROXYLASE, ISOFORM L"/>
    <property type="match status" value="1"/>
</dbReference>
<dbReference type="InterPro" id="IPR027443">
    <property type="entry name" value="IPNS-like_sf"/>
</dbReference>
<evidence type="ECO:0000256" key="1">
    <source>
        <dbReference type="ARBA" id="ARBA00007730"/>
    </source>
</evidence>
<dbReference type="Pfam" id="PF05118">
    <property type="entry name" value="Asp_Arg_Hydrox"/>
    <property type="match status" value="1"/>
</dbReference>
<dbReference type="PANTHER" id="PTHR12366">
    <property type="entry name" value="ASPARTYL/ASPARAGINYL BETA-HYDROXYLASE"/>
    <property type="match status" value="1"/>
</dbReference>
<dbReference type="SUPFAM" id="SSF51197">
    <property type="entry name" value="Clavaminate synthase-like"/>
    <property type="match status" value="1"/>
</dbReference>
<keyword evidence="4" id="KW-1185">Reference proteome</keyword>